<comment type="caution">
    <text evidence="1">The sequence shown here is derived from an EMBL/GenBank/DDBJ whole genome shotgun (WGS) entry which is preliminary data.</text>
</comment>
<dbReference type="EMBL" id="VIKU02000004">
    <property type="protein sequence ID" value="NHF60511.1"/>
    <property type="molecule type" value="Genomic_DNA"/>
</dbReference>
<evidence type="ECO:0000313" key="1">
    <source>
        <dbReference type="EMBL" id="NHF60511.1"/>
    </source>
</evidence>
<name>A0A967EBP5_9FLAO</name>
<reference evidence="1" key="2">
    <citation type="submission" date="2020-03" db="EMBL/GenBank/DDBJ databases">
        <title>Flavobacteriaceae bacterium strain TP-CH-4, a member of the family Flavobacteriaceae isolated from a deep-sea seamount.</title>
        <authorList>
            <person name="Zhang D.-C."/>
        </authorList>
    </citation>
    <scope>NUCLEOTIDE SEQUENCE</scope>
    <source>
        <strain evidence="1">TP-CH-4</strain>
    </source>
</reference>
<dbReference type="Proteomes" id="UP000707206">
    <property type="component" value="Unassembled WGS sequence"/>
</dbReference>
<gene>
    <name evidence="1" type="ORF">FK220_014240</name>
</gene>
<evidence type="ECO:0000313" key="2">
    <source>
        <dbReference type="Proteomes" id="UP000707206"/>
    </source>
</evidence>
<sequence>MAFTQVMSQLTEEELAKIAQNPLANIISVPFQNNTNFGIGPFDRTQNTLNIQPVIPLAEGKFIIRAILPIINQPNILSETGNYNGIGDISLSAFYTNNKGKINWGAGPIINLPTAGENLGIKEWGVGPSIVGVIKPGSWVIGVLINNVWSLESDLSAFTFQPFINFNLPNGYYLSTSPKVTANWQADSGNKWTIPIGLAFGKLIKPKGFLPFNIQGGAYYNLEKPEFTGAEWQLRVAITALIPKAIF</sequence>
<reference evidence="1" key="1">
    <citation type="submission" date="2019-07" db="EMBL/GenBank/DDBJ databases">
        <authorList>
            <person name="De-Chao Zhang Q."/>
        </authorList>
    </citation>
    <scope>NUCLEOTIDE SEQUENCE</scope>
    <source>
        <strain evidence="1">TP-CH-4</strain>
    </source>
</reference>
<dbReference type="AlphaFoldDB" id="A0A967EBP5"/>
<keyword evidence="2" id="KW-1185">Reference proteome</keyword>
<protein>
    <submittedName>
        <fullName evidence="1">Transporter</fullName>
    </submittedName>
</protein>
<accession>A0A967EBP5</accession>
<organism evidence="1 2">
    <name type="scientific">Pelagihabitans pacificus</name>
    <dbReference type="NCBI Taxonomy" id="2696054"/>
    <lineage>
        <taxon>Bacteria</taxon>
        <taxon>Pseudomonadati</taxon>
        <taxon>Bacteroidota</taxon>
        <taxon>Flavobacteriia</taxon>
        <taxon>Flavobacteriales</taxon>
        <taxon>Flavobacteriaceae</taxon>
        <taxon>Pelagihabitans</taxon>
    </lineage>
</organism>
<proteinExistence type="predicted"/>